<dbReference type="GO" id="GO:0020037">
    <property type="term" value="F:heme binding"/>
    <property type="evidence" value="ECO:0007669"/>
    <property type="project" value="InterPro"/>
</dbReference>
<evidence type="ECO:0000256" key="4">
    <source>
        <dbReference type="PROSITE-ProRule" id="PRU00433"/>
    </source>
</evidence>
<evidence type="ECO:0000259" key="6">
    <source>
        <dbReference type="PROSITE" id="PS51007"/>
    </source>
</evidence>
<reference evidence="8" key="1">
    <citation type="submission" date="2016-12" db="EMBL/GenBank/DDBJ databases">
        <title>Comparative genomics of four Isosphaeraceae planctomycetes: a common pool of plasmids and glycoside hydrolase genes.</title>
        <authorList>
            <person name="Ivanova A."/>
        </authorList>
    </citation>
    <scope>NUCLEOTIDE SEQUENCE [LARGE SCALE GENOMIC DNA]</scope>
    <source>
        <strain evidence="8">PX4</strain>
    </source>
</reference>
<dbReference type="GO" id="GO:0046872">
    <property type="term" value="F:metal ion binding"/>
    <property type="evidence" value="ECO:0007669"/>
    <property type="project" value="UniProtKB-KW"/>
</dbReference>
<evidence type="ECO:0000256" key="5">
    <source>
        <dbReference type="SAM" id="MobiDB-lite"/>
    </source>
</evidence>
<sequence>MRLGEVQMRSFRTRRAFILGSCLILLVTGAAAAGAGRSRRPTISREYFEARGLFVKFWRPGEASPSGGDGVGPLFNEQSCVGCHNMGGTGGAGDQSKNVTILTAIPGASVVGNHRSIFQGELEELHPSFRNRTSIVLHLHSTSETEEKRLAEIRDYAFVQTRDDLFALVQSRRNTPALFGAGRIDAIRDKELLAAEARKFPAFPEIKGRVSRLRDGRIGKFGWKGQTASLEDFVMAACANELGLEVRGRHQPSLLPAKDFDPKKISLDLSDDECALMSRFVANLSAPVVRPVGDASQGLAVFEAIGCATCHAPNMGSVHGLYSDLLLHDLGDRFRASGGYGGPSSEIVDNSSKTKDAPTPSGEAGPTEWRTTPLWGVADSAPYLHDGRASTLDEAVVLHGGEAEPSSKRYTSLSFVDRQAVLAFLHSQVAPPDPGRPVDRTVRNARGKRR</sequence>
<dbReference type="SUPFAM" id="SSF46626">
    <property type="entry name" value="Cytochrome c"/>
    <property type="match status" value="2"/>
</dbReference>
<dbReference type="Pfam" id="PF06537">
    <property type="entry name" value="DHOR"/>
    <property type="match status" value="1"/>
</dbReference>
<feature type="region of interest" description="Disordered" evidence="5">
    <location>
        <begin position="428"/>
        <end position="450"/>
    </location>
</feature>
<gene>
    <name evidence="7" type="ORF">BSF38_04212</name>
</gene>
<dbReference type="AlphaFoldDB" id="A0A1U7CUQ7"/>
<dbReference type="KEGG" id="pbor:BSF38_04212"/>
<feature type="region of interest" description="Disordered" evidence="5">
    <location>
        <begin position="341"/>
        <end position="370"/>
    </location>
</feature>
<accession>A0A1U7CUQ7</accession>
<keyword evidence="8" id="KW-1185">Reference proteome</keyword>
<name>A0A1U7CUQ7_9BACT</name>
<keyword evidence="1 4" id="KW-0349">Heme</keyword>
<dbReference type="STRING" id="1387353.BSF38_04212"/>
<dbReference type="PANTHER" id="PTHR30600:SF4">
    <property type="entry name" value="CYTOCHROME C DOMAIN-CONTAINING PROTEIN"/>
    <property type="match status" value="1"/>
</dbReference>
<dbReference type="InterPro" id="IPR036909">
    <property type="entry name" value="Cyt_c-like_dom_sf"/>
</dbReference>
<dbReference type="PROSITE" id="PS51007">
    <property type="entry name" value="CYTC"/>
    <property type="match status" value="1"/>
</dbReference>
<evidence type="ECO:0000313" key="8">
    <source>
        <dbReference type="Proteomes" id="UP000186309"/>
    </source>
</evidence>
<dbReference type="InterPro" id="IPR010538">
    <property type="entry name" value="DHOR"/>
</dbReference>
<keyword evidence="2 4" id="KW-0479">Metal-binding</keyword>
<proteinExistence type="predicted"/>
<dbReference type="Proteomes" id="UP000186309">
    <property type="component" value="Chromosome"/>
</dbReference>
<organism evidence="7 8">
    <name type="scientific">Paludisphaera borealis</name>
    <dbReference type="NCBI Taxonomy" id="1387353"/>
    <lineage>
        <taxon>Bacteria</taxon>
        <taxon>Pseudomonadati</taxon>
        <taxon>Planctomycetota</taxon>
        <taxon>Planctomycetia</taxon>
        <taxon>Isosphaerales</taxon>
        <taxon>Isosphaeraceae</taxon>
        <taxon>Paludisphaera</taxon>
    </lineage>
</organism>
<dbReference type="GO" id="GO:0009055">
    <property type="term" value="F:electron transfer activity"/>
    <property type="evidence" value="ECO:0007669"/>
    <property type="project" value="InterPro"/>
</dbReference>
<evidence type="ECO:0000256" key="2">
    <source>
        <dbReference type="ARBA" id="ARBA00022723"/>
    </source>
</evidence>
<dbReference type="Gene3D" id="1.10.760.10">
    <property type="entry name" value="Cytochrome c-like domain"/>
    <property type="match status" value="1"/>
</dbReference>
<dbReference type="GO" id="GO:0004130">
    <property type="term" value="F:cytochrome-c peroxidase activity"/>
    <property type="evidence" value="ECO:0007669"/>
    <property type="project" value="TreeGrafter"/>
</dbReference>
<evidence type="ECO:0000256" key="3">
    <source>
        <dbReference type="ARBA" id="ARBA00023004"/>
    </source>
</evidence>
<evidence type="ECO:0000256" key="1">
    <source>
        <dbReference type="ARBA" id="ARBA00022617"/>
    </source>
</evidence>
<protein>
    <recommendedName>
        <fullName evidence="6">Cytochrome c domain-containing protein</fullName>
    </recommendedName>
</protein>
<evidence type="ECO:0000313" key="7">
    <source>
        <dbReference type="EMBL" id="APW62662.1"/>
    </source>
</evidence>
<dbReference type="InterPro" id="IPR051395">
    <property type="entry name" value="Cytochrome_c_Peroxidase/MauG"/>
</dbReference>
<dbReference type="InterPro" id="IPR009056">
    <property type="entry name" value="Cyt_c-like_dom"/>
</dbReference>
<dbReference type="PANTHER" id="PTHR30600">
    <property type="entry name" value="CYTOCHROME C PEROXIDASE-RELATED"/>
    <property type="match status" value="1"/>
</dbReference>
<feature type="domain" description="Cytochrome c" evidence="6">
    <location>
        <begin position="293"/>
        <end position="429"/>
    </location>
</feature>
<keyword evidence="3 4" id="KW-0408">Iron</keyword>
<dbReference type="EMBL" id="CP019082">
    <property type="protein sequence ID" value="APW62662.1"/>
    <property type="molecule type" value="Genomic_DNA"/>
</dbReference>